<dbReference type="EMBL" id="BMKP01000005">
    <property type="protein sequence ID" value="GGF15225.1"/>
    <property type="molecule type" value="Genomic_DNA"/>
</dbReference>
<reference evidence="8" key="1">
    <citation type="journal article" date="2019" name="Int. J. Syst. Evol. Microbiol.">
        <title>The Global Catalogue of Microorganisms (GCM) 10K type strain sequencing project: providing services to taxonomists for standard genome sequencing and annotation.</title>
        <authorList>
            <consortium name="The Broad Institute Genomics Platform"/>
            <consortium name="The Broad Institute Genome Sequencing Center for Infectious Disease"/>
            <person name="Wu L."/>
            <person name="Ma J."/>
        </authorList>
    </citation>
    <scope>NUCLEOTIDE SEQUENCE [LARGE SCALE GENOMIC DNA]</scope>
    <source>
        <strain evidence="8">CGMCC 1.16060</strain>
    </source>
</reference>
<dbReference type="Proteomes" id="UP000655016">
    <property type="component" value="Unassembled WGS sequence"/>
</dbReference>
<dbReference type="PANTHER" id="PTHR47566:SF1">
    <property type="entry name" value="PROTEIN NUD1"/>
    <property type="match status" value="1"/>
</dbReference>
<accession>A0ABQ1UCD3</accession>
<keyword evidence="8" id="KW-1185">Reference proteome</keyword>
<evidence type="ECO:0000313" key="8">
    <source>
        <dbReference type="Proteomes" id="UP000655016"/>
    </source>
</evidence>
<sequence>MKKIYFLFLLLCFGNAVTGQKITFGSATFKKRLLATNVENGFAKDKNGNNIKIDSNGDKEVDASEALEVYYLDVSSVMGNTDPEMYNIIGIEYFTNLRTLKYRSNRVSGADLRPLIHLEDLDCSYNSDFPIGINLEGLDLKRLDASGTGLMKPYLTGEGNVGLSQFPNLETLICNGTTIKSMNFSGLKKLKTLNISHNMLETINLTDLISLEKLDCVSNVLIELDLSACKKLISVDASQNKISNLTIKDMPKLENIVMYENKLLKEANLENIPYLKNLTINNCILNGLKLSGLGALQSLNCSNNKLLNLDLKKCSGLKNVSCNLNSLLTSLDVSGSENLETLNCSNTSLSALDLKKNLHLEILTASTTKVEFLDLSPLKKLLDVSLTGNNSLLYLLLKNGRTYKNYFLSAPKLKYLCVDEENINYYKGVLAQSGINNCEINTYCNFFPGNAYYVISGVNKYDFDNKGCKANNSIFPNLKYTITNGVNSGIFYSANNSSYAIPVEAGVISISPFVENPNYFTVSPASVTVNFPTQASPYTQDFCISSNENQPDLEVVLIPTEAARPGFDVKYKLVYRNKGNITQSGSVNLTFNDVVLHLKTSNPVLDNQTGNTFSWNFSNLEPFETKEITLTFKLNRPTDIPAVNNGDILKYKSTITSQYTDKSPLDNTFDLNQTVVGSYDPNDKTCLEGSVITPNLIGEYVHYMIRFENTGTYAAQNIVVKDMIDLSKFDISTLIPTSSSHSFVTKISEGNKVEFIFENINLPFDDANNDGYVAFKIKTKPTLKVGDSFTNEANIYFDYNFPILTNKATSKFQNTLANPDFEFSNYFTLYPNPANNVLNINNKQAIEIESLAIYDILGQLVIAVPNAKSISTIDVSKLRTGTYFLKVKSDKGSSGVKFIKN</sequence>
<dbReference type="Pfam" id="PF18962">
    <property type="entry name" value="Por_Secre_tail"/>
    <property type="match status" value="1"/>
</dbReference>
<evidence type="ECO:0000313" key="7">
    <source>
        <dbReference type="EMBL" id="GGF15225.1"/>
    </source>
</evidence>
<evidence type="ECO:0000256" key="4">
    <source>
        <dbReference type="SAM" id="SignalP"/>
    </source>
</evidence>
<dbReference type="InterPro" id="IPR047589">
    <property type="entry name" value="DUF11_rpt"/>
</dbReference>
<protein>
    <submittedName>
        <fullName evidence="7">Uncharacterized protein</fullName>
    </submittedName>
</protein>
<keyword evidence="3" id="KW-0677">Repeat</keyword>
<dbReference type="InterPro" id="IPR052574">
    <property type="entry name" value="CDIRP"/>
</dbReference>
<feature type="domain" description="Secretion system C-terminal sorting" evidence="5">
    <location>
        <begin position="829"/>
        <end position="899"/>
    </location>
</feature>
<name>A0ABQ1UCD3_9FLAO</name>
<dbReference type="NCBIfam" id="TIGR01451">
    <property type="entry name" value="B_ant_repeat"/>
    <property type="match status" value="1"/>
</dbReference>
<evidence type="ECO:0000259" key="5">
    <source>
        <dbReference type="Pfam" id="PF18962"/>
    </source>
</evidence>
<feature type="domain" description="DUF7619" evidence="6">
    <location>
        <begin position="680"/>
        <end position="810"/>
    </location>
</feature>
<dbReference type="InterPro" id="IPR032675">
    <property type="entry name" value="LRR_dom_sf"/>
</dbReference>
<evidence type="ECO:0000259" key="6">
    <source>
        <dbReference type="Pfam" id="PF24595"/>
    </source>
</evidence>
<dbReference type="RefSeq" id="WP_163394636.1">
    <property type="nucleotide sequence ID" value="NZ_BMKP01000005.1"/>
</dbReference>
<evidence type="ECO:0000256" key="1">
    <source>
        <dbReference type="ARBA" id="ARBA00022614"/>
    </source>
</evidence>
<dbReference type="PROSITE" id="PS51450">
    <property type="entry name" value="LRR"/>
    <property type="match status" value="1"/>
</dbReference>
<dbReference type="InterPro" id="IPR001611">
    <property type="entry name" value="Leu-rich_rpt"/>
</dbReference>
<comment type="caution">
    <text evidence="7">The sequence shown here is derived from an EMBL/GenBank/DDBJ whole genome shotgun (WGS) entry which is preliminary data.</text>
</comment>
<organism evidence="7 8">
    <name type="scientific">Flavobacterium limi</name>
    <dbReference type="NCBI Taxonomy" id="2045105"/>
    <lineage>
        <taxon>Bacteria</taxon>
        <taxon>Pseudomonadati</taxon>
        <taxon>Bacteroidota</taxon>
        <taxon>Flavobacteriia</taxon>
        <taxon>Flavobacteriales</taxon>
        <taxon>Flavobacteriaceae</taxon>
        <taxon>Flavobacterium</taxon>
    </lineage>
</organism>
<dbReference type="Pfam" id="PF24595">
    <property type="entry name" value="DUF7619"/>
    <property type="match status" value="1"/>
</dbReference>
<gene>
    <name evidence="7" type="ORF">GCM10011518_25740</name>
</gene>
<evidence type="ECO:0000256" key="3">
    <source>
        <dbReference type="ARBA" id="ARBA00022737"/>
    </source>
</evidence>
<dbReference type="PANTHER" id="PTHR47566">
    <property type="match status" value="1"/>
</dbReference>
<dbReference type="InterPro" id="IPR026444">
    <property type="entry name" value="Secre_tail"/>
</dbReference>
<dbReference type="NCBIfam" id="TIGR04183">
    <property type="entry name" value="Por_Secre_tail"/>
    <property type="match status" value="1"/>
</dbReference>
<dbReference type="Gene3D" id="3.80.10.10">
    <property type="entry name" value="Ribonuclease Inhibitor"/>
    <property type="match status" value="1"/>
</dbReference>
<feature type="chain" id="PRO_5045669505" evidence="4">
    <location>
        <begin position="19"/>
        <end position="901"/>
    </location>
</feature>
<dbReference type="SUPFAM" id="SSF52058">
    <property type="entry name" value="L domain-like"/>
    <property type="match status" value="1"/>
</dbReference>
<evidence type="ECO:0000256" key="2">
    <source>
        <dbReference type="ARBA" id="ARBA00022729"/>
    </source>
</evidence>
<dbReference type="InterPro" id="IPR055353">
    <property type="entry name" value="DUF7619"/>
</dbReference>
<keyword evidence="2 4" id="KW-0732">Signal</keyword>
<feature type="signal peptide" evidence="4">
    <location>
        <begin position="1"/>
        <end position="18"/>
    </location>
</feature>
<proteinExistence type="predicted"/>
<keyword evidence="1" id="KW-0433">Leucine-rich repeat</keyword>